<dbReference type="Pfam" id="PF07423">
    <property type="entry name" value="DUF1510"/>
    <property type="match status" value="1"/>
</dbReference>
<reference evidence="4 5" key="1">
    <citation type="submission" date="2015-02" db="EMBL/GenBank/DDBJ databases">
        <title>Evolution of B. cereus sensu lato: Distribution, horizontal transfer and duplication of chromosomal virulence genes.</title>
        <authorList>
            <person name="Boehm M.-E."/>
            <person name="Huptas C."/>
            <person name="Krey V.M."/>
            <person name="Scherer S."/>
        </authorList>
    </citation>
    <scope>NUCLEOTIDE SEQUENCE [LARGE SCALE GENOMIC DNA]</scope>
    <source>
        <strain evidence="4 5">#17</strain>
    </source>
</reference>
<gene>
    <name evidence="4" type="ORF">TQ94_11820</name>
</gene>
<evidence type="ECO:0000313" key="5">
    <source>
        <dbReference type="Proteomes" id="UP000036243"/>
    </source>
</evidence>
<dbReference type="AlphaFoldDB" id="A0A9X0KG71"/>
<keyword evidence="2" id="KW-0812">Transmembrane</keyword>
<evidence type="ECO:0000256" key="1">
    <source>
        <dbReference type="SAM" id="MobiDB-lite"/>
    </source>
</evidence>
<accession>A0A9X0KG71</accession>
<evidence type="ECO:0000259" key="3">
    <source>
        <dbReference type="Pfam" id="PF07423"/>
    </source>
</evidence>
<feature type="compositionally biased region" description="Basic and acidic residues" evidence="1">
    <location>
        <begin position="50"/>
        <end position="179"/>
    </location>
</feature>
<name>A0A9X0KG71_BACCE</name>
<dbReference type="RefSeq" id="WP_048558516.1">
    <property type="nucleotide sequence ID" value="NZ_CP010272.1"/>
</dbReference>
<keyword evidence="2" id="KW-1133">Transmembrane helix</keyword>
<feature type="transmembrane region" description="Helical" evidence="2">
    <location>
        <begin position="20"/>
        <end position="39"/>
    </location>
</feature>
<comment type="caution">
    <text evidence="4">The sequence shown here is derived from an EMBL/GenBank/DDBJ whole genome shotgun (WGS) entry which is preliminary data.</text>
</comment>
<sequence>MGQVSRFQEKQQNRRQKAIFNIAFTLVLVTVGIVTYQLFTPSNTSTKAIAQEKKVTKIEEKKTEDKETAKIEEKKTEDKETAKIEEKKTEDKETAKIEEKKTEDKETAKIEEKKTEDKETAKIEEKKTEDKEIAKIEEKKSEDKEAAQLEGKQKVEKLVKTNENENKEEEKTVSQEKDLQTNPSWKPIGTEQGAKPEMKFKEGTVDWSEMKKAISYAVDVPESQLIFDFIGNNGNNKAYGNVRDKQNNKKYKVNIDWVENQGWKPASVQVVK</sequence>
<keyword evidence="2" id="KW-0472">Membrane</keyword>
<feature type="domain" description="DUF1510" evidence="3">
    <location>
        <begin position="181"/>
        <end position="270"/>
    </location>
</feature>
<dbReference type="EMBL" id="JYFW01000014">
    <property type="protein sequence ID" value="KMP19928.1"/>
    <property type="molecule type" value="Genomic_DNA"/>
</dbReference>
<feature type="region of interest" description="Disordered" evidence="1">
    <location>
        <begin position="49"/>
        <end position="198"/>
    </location>
</feature>
<evidence type="ECO:0000313" key="4">
    <source>
        <dbReference type="EMBL" id="KMP19928.1"/>
    </source>
</evidence>
<protein>
    <submittedName>
        <fullName evidence="4">FMN-dependent NADH-azoreductase</fullName>
    </submittedName>
</protein>
<proteinExistence type="predicted"/>
<dbReference type="Proteomes" id="UP000036243">
    <property type="component" value="Unassembled WGS sequence"/>
</dbReference>
<organism evidence="4 5">
    <name type="scientific">Bacillus cereus</name>
    <dbReference type="NCBI Taxonomy" id="1396"/>
    <lineage>
        <taxon>Bacteria</taxon>
        <taxon>Bacillati</taxon>
        <taxon>Bacillota</taxon>
        <taxon>Bacilli</taxon>
        <taxon>Bacillales</taxon>
        <taxon>Bacillaceae</taxon>
        <taxon>Bacillus</taxon>
        <taxon>Bacillus cereus group</taxon>
    </lineage>
</organism>
<evidence type="ECO:0000256" key="2">
    <source>
        <dbReference type="SAM" id="Phobius"/>
    </source>
</evidence>
<dbReference type="InterPro" id="IPR009988">
    <property type="entry name" value="DUF1510"/>
</dbReference>